<gene>
    <name evidence="2" type="ORF">K2173_017406</name>
</gene>
<keyword evidence="3" id="KW-1185">Reference proteome</keyword>
<keyword evidence="1" id="KW-0812">Transmembrane</keyword>
<comment type="caution">
    <text evidence="2">The sequence shown here is derived from an EMBL/GenBank/DDBJ whole genome shotgun (WGS) entry which is preliminary data.</text>
</comment>
<sequence>MKVFDSPLDVLAFDYASLGILTAFSNPWTWLAVFIAGVTFWRIRATVNHEQPFPASIDSVADSSRPICYDGSDDRHSEEWFEDWGRLLVVKMGDRSWYKYQDLTAITGNVVRLWDGVRRRNYISTSLGN</sequence>
<evidence type="ECO:0000313" key="3">
    <source>
        <dbReference type="Proteomes" id="UP001159364"/>
    </source>
</evidence>
<evidence type="ECO:0000313" key="2">
    <source>
        <dbReference type="EMBL" id="KAJ8767362.1"/>
    </source>
</evidence>
<dbReference type="Proteomes" id="UP001159364">
    <property type="component" value="Linkage Group LG04"/>
</dbReference>
<dbReference type="PANTHER" id="PTHR36369">
    <property type="entry name" value="TRANSMEMBRANE PROTEIN"/>
    <property type="match status" value="1"/>
</dbReference>
<proteinExistence type="predicted"/>
<organism evidence="2 3">
    <name type="scientific">Erythroxylum novogranatense</name>
    <dbReference type="NCBI Taxonomy" id="1862640"/>
    <lineage>
        <taxon>Eukaryota</taxon>
        <taxon>Viridiplantae</taxon>
        <taxon>Streptophyta</taxon>
        <taxon>Embryophyta</taxon>
        <taxon>Tracheophyta</taxon>
        <taxon>Spermatophyta</taxon>
        <taxon>Magnoliopsida</taxon>
        <taxon>eudicotyledons</taxon>
        <taxon>Gunneridae</taxon>
        <taxon>Pentapetalae</taxon>
        <taxon>rosids</taxon>
        <taxon>fabids</taxon>
        <taxon>Malpighiales</taxon>
        <taxon>Erythroxylaceae</taxon>
        <taxon>Erythroxylum</taxon>
    </lineage>
</organism>
<dbReference type="AlphaFoldDB" id="A0AAV8TKA0"/>
<evidence type="ECO:0008006" key="4">
    <source>
        <dbReference type="Google" id="ProtNLM"/>
    </source>
</evidence>
<dbReference type="PANTHER" id="PTHR36369:SF1">
    <property type="entry name" value="TRANSMEMBRANE PROTEIN"/>
    <property type="match status" value="1"/>
</dbReference>
<protein>
    <recommendedName>
        <fullName evidence="4">ATP synthase F0 subunit 8</fullName>
    </recommendedName>
</protein>
<reference evidence="2 3" key="1">
    <citation type="submission" date="2021-09" db="EMBL/GenBank/DDBJ databases">
        <title>Genomic insights and catalytic innovation underlie evolution of tropane alkaloids biosynthesis.</title>
        <authorList>
            <person name="Wang Y.-J."/>
            <person name="Tian T."/>
            <person name="Huang J.-P."/>
            <person name="Huang S.-X."/>
        </authorList>
    </citation>
    <scope>NUCLEOTIDE SEQUENCE [LARGE SCALE GENOMIC DNA]</scope>
    <source>
        <strain evidence="2">KIB-2018</strain>
        <tissue evidence="2">Leaf</tissue>
    </source>
</reference>
<dbReference type="EMBL" id="JAIWQS010000004">
    <property type="protein sequence ID" value="KAJ8767362.1"/>
    <property type="molecule type" value="Genomic_DNA"/>
</dbReference>
<evidence type="ECO:0000256" key="1">
    <source>
        <dbReference type="SAM" id="Phobius"/>
    </source>
</evidence>
<feature type="transmembrane region" description="Helical" evidence="1">
    <location>
        <begin position="20"/>
        <end position="41"/>
    </location>
</feature>
<keyword evidence="1" id="KW-1133">Transmembrane helix</keyword>
<accession>A0AAV8TKA0</accession>
<keyword evidence="1" id="KW-0472">Membrane</keyword>
<name>A0AAV8TKA0_9ROSI</name>